<feature type="domain" description="PucR C-terminal helix-turn-helix" evidence="1">
    <location>
        <begin position="487"/>
        <end position="545"/>
    </location>
</feature>
<dbReference type="InterPro" id="IPR042070">
    <property type="entry name" value="PucR_C-HTH_sf"/>
</dbReference>
<evidence type="ECO:0000313" key="2">
    <source>
        <dbReference type="EMBL" id="KAA2261448.1"/>
    </source>
</evidence>
<dbReference type="PANTHER" id="PTHR33744:SF17">
    <property type="entry name" value="CONSERVED PROTEIN"/>
    <property type="match status" value="1"/>
</dbReference>
<accession>A0A5B2XCH0</accession>
<organism evidence="2 3">
    <name type="scientific">Solihabitans fulvus</name>
    <dbReference type="NCBI Taxonomy" id="1892852"/>
    <lineage>
        <taxon>Bacteria</taxon>
        <taxon>Bacillati</taxon>
        <taxon>Actinomycetota</taxon>
        <taxon>Actinomycetes</taxon>
        <taxon>Pseudonocardiales</taxon>
        <taxon>Pseudonocardiaceae</taxon>
        <taxon>Solihabitans</taxon>
    </lineage>
</organism>
<gene>
    <name evidence="2" type="ORF">F0L68_16830</name>
</gene>
<dbReference type="OrthoDB" id="3190266at2"/>
<sequence length="562" mass="59379">MLTPVPSKPHTSLARVLEDLGDVLLESIAGGRSARRHLGGVVIHDPLDESEFPAQAVVLGVGVREPDEVVRLLHDLGRQGAAALVVRSPVAATPEVRHAADRSGVALLGLTRGASWAQLAALLRTLLAEEDVGDVSPQTLGGMPSGDLFALANAVAALLDAPVTIEDRSSRVLAFSGRQDEADQSRVETILGRQVPERFTRSMERDGVFERLYRDSGPVYIYPGRYDASMTVPRVALAVRAGDEVLGSIWAAVPGQLSEERTQALVDAAKLVALHMLRLRAGADVERRLRADLVSTALEGGAGAPEAIARLGLLGQPAIVLAMGLLGDPGQASAPEDDLRLATDRQRIADALAMHLSAVQPRSAVALVGDVAYGIVPMPGSQADCQERSIRVASTFLERTGRRVAAAIGIGPLAIDGSGLRGSRDGADRTLRVLLANGGARRVATVEDVHVDALMLELADLAAARGDVAVGPVARLLDYDSQHQAQLVHTLRCWLDAFGDVVAASSAAYVHPNTFRYRLRRVAEVGELNLDDPGERFAAMLQLRLLPRTDLGGTGPTAATDG</sequence>
<reference evidence="2 3" key="1">
    <citation type="submission" date="2019-09" db="EMBL/GenBank/DDBJ databases">
        <title>Goodfellowia gen. nov., a new genus of the Pseudonocardineae related to Actinoalloteichus, containing Goodfellowia coeruleoviolacea gen. nov., comb. nov. gen. nov., comb. nov.</title>
        <authorList>
            <person name="Labeda D."/>
        </authorList>
    </citation>
    <scope>NUCLEOTIDE SEQUENCE [LARGE SCALE GENOMIC DNA]</scope>
    <source>
        <strain evidence="2 3">AN110305</strain>
    </source>
</reference>
<dbReference type="Gene3D" id="1.10.10.2840">
    <property type="entry name" value="PucR C-terminal helix-turn-helix domain"/>
    <property type="match status" value="1"/>
</dbReference>
<dbReference type="Proteomes" id="UP000323454">
    <property type="component" value="Unassembled WGS sequence"/>
</dbReference>
<reference evidence="2 3" key="2">
    <citation type="submission" date="2019-09" db="EMBL/GenBank/DDBJ databases">
        <authorList>
            <person name="Jin C."/>
        </authorList>
    </citation>
    <scope>NUCLEOTIDE SEQUENCE [LARGE SCALE GENOMIC DNA]</scope>
    <source>
        <strain evidence="2 3">AN110305</strain>
    </source>
</reference>
<dbReference type="Pfam" id="PF13556">
    <property type="entry name" value="HTH_30"/>
    <property type="match status" value="1"/>
</dbReference>
<proteinExistence type="predicted"/>
<dbReference type="PANTHER" id="PTHR33744">
    <property type="entry name" value="CARBOHYDRATE DIACID REGULATOR"/>
    <property type="match status" value="1"/>
</dbReference>
<evidence type="ECO:0000313" key="3">
    <source>
        <dbReference type="Proteomes" id="UP000323454"/>
    </source>
</evidence>
<dbReference type="EMBL" id="VUOB01000028">
    <property type="protein sequence ID" value="KAA2261448.1"/>
    <property type="molecule type" value="Genomic_DNA"/>
</dbReference>
<name>A0A5B2XCH0_9PSEU</name>
<evidence type="ECO:0000259" key="1">
    <source>
        <dbReference type="Pfam" id="PF13556"/>
    </source>
</evidence>
<dbReference type="InterPro" id="IPR051448">
    <property type="entry name" value="CdaR-like_regulators"/>
</dbReference>
<dbReference type="InterPro" id="IPR025736">
    <property type="entry name" value="PucR_C-HTH_dom"/>
</dbReference>
<keyword evidence="3" id="KW-1185">Reference proteome</keyword>
<protein>
    <submittedName>
        <fullName evidence="2">PucR family transcriptional regulator</fullName>
    </submittedName>
</protein>
<comment type="caution">
    <text evidence="2">The sequence shown here is derived from an EMBL/GenBank/DDBJ whole genome shotgun (WGS) entry which is preliminary data.</text>
</comment>
<dbReference type="AlphaFoldDB" id="A0A5B2XCH0"/>